<reference evidence="1" key="1">
    <citation type="submission" date="2020-02" db="EMBL/GenBank/DDBJ databases">
        <authorList>
            <person name="Meier V. D."/>
        </authorList>
    </citation>
    <scope>NUCLEOTIDE SEQUENCE</scope>
    <source>
        <strain evidence="1">AVDCRST_MAG02</strain>
    </source>
</reference>
<evidence type="ECO:0000313" key="1">
    <source>
        <dbReference type="EMBL" id="CAA9441767.1"/>
    </source>
</evidence>
<name>A0A6J4QMN0_9ACTN</name>
<sequence>MTANPRRPPPDAARRDRAFAVGGDADLVLDDLQRHPTRRETL</sequence>
<proteinExistence type="predicted"/>
<organism evidence="1">
    <name type="scientific">uncultured Rubrobacteraceae bacterium</name>
    <dbReference type="NCBI Taxonomy" id="349277"/>
    <lineage>
        <taxon>Bacteria</taxon>
        <taxon>Bacillati</taxon>
        <taxon>Actinomycetota</taxon>
        <taxon>Rubrobacteria</taxon>
        <taxon>Rubrobacterales</taxon>
        <taxon>Rubrobacteraceae</taxon>
        <taxon>environmental samples</taxon>
    </lineage>
</organism>
<dbReference type="AlphaFoldDB" id="A0A6J4QMN0"/>
<protein>
    <submittedName>
        <fullName evidence="1">Uncharacterized protein</fullName>
    </submittedName>
</protein>
<gene>
    <name evidence="1" type="ORF">AVDCRST_MAG02-135</name>
</gene>
<dbReference type="EMBL" id="CADCVH010000001">
    <property type="protein sequence ID" value="CAA9441767.1"/>
    <property type="molecule type" value="Genomic_DNA"/>
</dbReference>
<accession>A0A6J4QMN0</accession>